<evidence type="ECO:0000259" key="6">
    <source>
        <dbReference type="Pfam" id="PF00326"/>
    </source>
</evidence>
<dbReference type="OrthoDB" id="43744at2759"/>
<reference evidence="8" key="5">
    <citation type="submission" date="2018-04" db="UniProtKB">
        <authorList>
            <consortium name="EnsemblFungi"/>
        </authorList>
    </citation>
    <scope>IDENTIFICATION</scope>
    <source>
        <strain evidence="8">R3-111a-1</strain>
    </source>
</reference>
<keyword evidence="9" id="KW-1185">Reference proteome</keyword>
<dbReference type="InterPro" id="IPR011042">
    <property type="entry name" value="6-blade_b-propeller_TolB-like"/>
</dbReference>
<dbReference type="GO" id="GO:0004252">
    <property type="term" value="F:serine-type endopeptidase activity"/>
    <property type="evidence" value="ECO:0007669"/>
    <property type="project" value="InterPro"/>
</dbReference>
<dbReference type="HOGENOM" id="CLU_012236_1_0_1"/>
<dbReference type="RefSeq" id="XP_009230523.1">
    <property type="nucleotide sequence ID" value="XM_009232259.1"/>
</dbReference>
<evidence type="ECO:0000256" key="5">
    <source>
        <dbReference type="ARBA" id="ARBA00045885"/>
    </source>
</evidence>
<dbReference type="InterPro" id="IPR050585">
    <property type="entry name" value="Xaa-Pro_dipeptidyl-ppase/CocE"/>
</dbReference>
<evidence type="ECO:0000313" key="8">
    <source>
        <dbReference type="EnsemblFungi" id="EJT68089"/>
    </source>
</evidence>
<dbReference type="EMBL" id="GL385657">
    <property type="protein sequence ID" value="EJT68089.1"/>
    <property type="molecule type" value="Genomic_DNA"/>
</dbReference>
<dbReference type="InterPro" id="IPR029058">
    <property type="entry name" value="AB_hydrolase_fold"/>
</dbReference>
<dbReference type="Gene3D" id="2.120.10.30">
    <property type="entry name" value="TolB, C-terminal domain"/>
    <property type="match status" value="1"/>
</dbReference>
<keyword evidence="2" id="KW-0007">Acetylation</keyword>
<organism evidence="7">
    <name type="scientific">Gaeumannomyces tritici (strain R3-111a-1)</name>
    <name type="common">Wheat and barley take-all root rot fungus</name>
    <name type="synonym">Gaeumannomyces graminis var. tritici</name>
    <dbReference type="NCBI Taxonomy" id="644352"/>
    <lineage>
        <taxon>Eukaryota</taxon>
        <taxon>Fungi</taxon>
        <taxon>Dikarya</taxon>
        <taxon>Ascomycota</taxon>
        <taxon>Pezizomycotina</taxon>
        <taxon>Sordariomycetes</taxon>
        <taxon>Sordariomycetidae</taxon>
        <taxon>Magnaporthales</taxon>
        <taxon>Magnaporthaceae</taxon>
        <taxon>Gaeumannomyces</taxon>
    </lineage>
</organism>
<reference evidence="9" key="1">
    <citation type="submission" date="2010-07" db="EMBL/GenBank/DDBJ databases">
        <title>The genome sequence of Gaeumannomyces graminis var. tritici strain R3-111a-1.</title>
        <authorList>
            <consortium name="The Broad Institute Genome Sequencing Platform"/>
            <person name="Ma L.-J."/>
            <person name="Dead R."/>
            <person name="Young S."/>
            <person name="Zeng Q."/>
            <person name="Koehrsen M."/>
            <person name="Alvarado L."/>
            <person name="Berlin A."/>
            <person name="Chapman S.B."/>
            <person name="Chen Z."/>
            <person name="Freedman E."/>
            <person name="Gellesch M."/>
            <person name="Goldberg J."/>
            <person name="Griggs A."/>
            <person name="Gujja S."/>
            <person name="Heilman E.R."/>
            <person name="Heiman D."/>
            <person name="Hepburn T."/>
            <person name="Howarth C."/>
            <person name="Jen D."/>
            <person name="Larson L."/>
            <person name="Mehta T."/>
            <person name="Neiman D."/>
            <person name="Pearson M."/>
            <person name="Roberts A."/>
            <person name="Saif S."/>
            <person name="Shea T."/>
            <person name="Shenoy N."/>
            <person name="Sisk P."/>
            <person name="Stolte C."/>
            <person name="Sykes S."/>
            <person name="Walk T."/>
            <person name="White J."/>
            <person name="Yandava C."/>
            <person name="Haas B."/>
            <person name="Nusbaum C."/>
            <person name="Birren B."/>
        </authorList>
    </citation>
    <scope>NUCLEOTIDE SEQUENCE [LARGE SCALE GENOMIC DNA]</scope>
    <source>
        <strain evidence="9">R3-111a-1</strain>
    </source>
</reference>
<dbReference type="PANTHER" id="PTHR43056:SF5">
    <property type="entry name" value="PEPTIDASE S9 PROLYL OLIGOPEPTIDASE CATALYTIC DOMAIN-CONTAINING PROTEIN"/>
    <property type="match status" value="1"/>
</dbReference>
<reference evidence="7" key="3">
    <citation type="submission" date="2010-09" db="EMBL/GenBank/DDBJ databases">
        <title>Annotation of Gaeumannomyces graminis var. tritici R3-111a-1.</title>
        <authorList>
            <consortium name="The Broad Institute Genome Sequencing Platform"/>
            <person name="Ma L.-J."/>
            <person name="Dead R."/>
            <person name="Young S.K."/>
            <person name="Zeng Q."/>
            <person name="Gargeya S."/>
            <person name="Fitzgerald M."/>
            <person name="Haas B."/>
            <person name="Abouelleil A."/>
            <person name="Alvarado L."/>
            <person name="Arachchi H.M."/>
            <person name="Berlin A."/>
            <person name="Brown A."/>
            <person name="Chapman S.B."/>
            <person name="Chen Z."/>
            <person name="Dunbar C."/>
            <person name="Freedman E."/>
            <person name="Gearin G."/>
            <person name="Gellesch M."/>
            <person name="Goldberg J."/>
            <person name="Griggs A."/>
            <person name="Gujja S."/>
            <person name="Heiman D."/>
            <person name="Howarth C."/>
            <person name="Larson L."/>
            <person name="Lui A."/>
            <person name="MacDonald P.J.P."/>
            <person name="Mehta T."/>
            <person name="Montmayeur A."/>
            <person name="Murphy C."/>
            <person name="Neiman D."/>
            <person name="Pearson M."/>
            <person name="Priest M."/>
            <person name="Roberts A."/>
            <person name="Saif S."/>
            <person name="Shea T."/>
            <person name="Shenoy N."/>
            <person name="Sisk P."/>
            <person name="Stolte C."/>
            <person name="Sykes S."/>
            <person name="Yandava C."/>
            <person name="Wortman J."/>
            <person name="Nusbaum C."/>
            <person name="Birren B."/>
        </authorList>
    </citation>
    <scope>NUCLEOTIDE SEQUENCE</scope>
    <source>
        <strain evidence="7">R3-111a-1</strain>
    </source>
</reference>
<dbReference type="PANTHER" id="PTHR43056">
    <property type="entry name" value="PEPTIDASE S9 PROLYL OLIGOPEPTIDASE"/>
    <property type="match status" value="1"/>
</dbReference>
<dbReference type="InterPro" id="IPR001375">
    <property type="entry name" value="Peptidase_S9_cat"/>
</dbReference>
<dbReference type="GeneID" id="20354790"/>
<comment type="function">
    <text evidence="5">This enzyme catalyzes the hydrolysis of the N-terminal peptide bond of an N-acetylated peptide to generate an N-acetylated amino acid and a peptide with a free N-terminus. It preferentially cleaves off Ac-Ala, Ac-Met and Ac-Ser. Also, involved in the degradation of oxidized and glycated proteins.</text>
</comment>
<proteinExistence type="predicted"/>
<dbReference type="STRING" id="644352.J3PL83"/>
<accession>J3PL83</accession>
<dbReference type="eggNOG" id="KOG2100">
    <property type="taxonomic scope" value="Eukaryota"/>
</dbReference>
<dbReference type="EnsemblFungi" id="EJT68089">
    <property type="protein sequence ID" value="EJT68089"/>
    <property type="gene ID" value="GGTG_14332"/>
</dbReference>
<dbReference type="InterPro" id="IPR002471">
    <property type="entry name" value="Pept_S9_AS"/>
</dbReference>
<evidence type="ECO:0000256" key="4">
    <source>
        <dbReference type="ARBA" id="ARBA00032596"/>
    </source>
</evidence>
<dbReference type="SUPFAM" id="SSF53474">
    <property type="entry name" value="alpha/beta-Hydrolases"/>
    <property type="match status" value="1"/>
</dbReference>
<evidence type="ECO:0000313" key="7">
    <source>
        <dbReference type="EMBL" id="EJT68089.1"/>
    </source>
</evidence>
<evidence type="ECO:0000256" key="3">
    <source>
        <dbReference type="ARBA" id="ARBA00032284"/>
    </source>
</evidence>
<evidence type="ECO:0000313" key="9">
    <source>
        <dbReference type="Proteomes" id="UP000006039"/>
    </source>
</evidence>
<dbReference type="AlphaFoldDB" id="J3PL83"/>
<dbReference type="Pfam" id="PF00326">
    <property type="entry name" value="Peptidase_S9"/>
    <property type="match status" value="1"/>
</dbReference>
<reference evidence="8" key="4">
    <citation type="journal article" date="2015" name="G3 (Bethesda)">
        <title>Genome sequences of three phytopathogenic species of the Magnaporthaceae family of fungi.</title>
        <authorList>
            <person name="Okagaki L.H."/>
            <person name="Nunes C.C."/>
            <person name="Sailsbery J."/>
            <person name="Clay B."/>
            <person name="Brown D."/>
            <person name="John T."/>
            <person name="Oh Y."/>
            <person name="Young N."/>
            <person name="Fitzgerald M."/>
            <person name="Haas B.J."/>
            <person name="Zeng Q."/>
            <person name="Young S."/>
            <person name="Adiconis X."/>
            <person name="Fan L."/>
            <person name="Levin J.Z."/>
            <person name="Mitchell T.K."/>
            <person name="Okubara P.A."/>
            <person name="Farman M.L."/>
            <person name="Kohn L.M."/>
            <person name="Birren B."/>
            <person name="Ma L.-J."/>
            <person name="Dean R.A."/>
        </authorList>
    </citation>
    <scope>NUCLEOTIDE SEQUENCE</scope>
    <source>
        <strain evidence="8">R3-111a-1</strain>
    </source>
</reference>
<dbReference type="VEuPathDB" id="FungiDB:GGTG_14332"/>
<feature type="domain" description="Peptidase S9 prolyl oligopeptidase catalytic" evidence="6">
    <location>
        <begin position="469"/>
        <end position="681"/>
    </location>
</feature>
<reference evidence="7" key="2">
    <citation type="submission" date="2010-07" db="EMBL/GenBank/DDBJ databases">
        <authorList>
            <consortium name="The Broad Institute Genome Sequencing Platform"/>
            <consortium name="Broad Institute Genome Sequencing Center for Infectious Disease"/>
            <person name="Ma L.-J."/>
            <person name="Dead R."/>
            <person name="Young S."/>
            <person name="Zeng Q."/>
            <person name="Koehrsen M."/>
            <person name="Alvarado L."/>
            <person name="Berlin A."/>
            <person name="Chapman S.B."/>
            <person name="Chen Z."/>
            <person name="Freedman E."/>
            <person name="Gellesch M."/>
            <person name="Goldberg J."/>
            <person name="Griggs A."/>
            <person name="Gujja S."/>
            <person name="Heilman E.R."/>
            <person name="Heiman D."/>
            <person name="Hepburn T."/>
            <person name="Howarth C."/>
            <person name="Jen D."/>
            <person name="Larson L."/>
            <person name="Mehta T."/>
            <person name="Neiman D."/>
            <person name="Pearson M."/>
            <person name="Roberts A."/>
            <person name="Saif S."/>
            <person name="Shea T."/>
            <person name="Shenoy N."/>
            <person name="Sisk P."/>
            <person name="Stolte C."/>
            <person name="Sykes S."/>
            <person name="Walk T."/>
            <person name="White J."/>
            <person name="Yandava C."/>
            <person name="Haas B."/>
            <person name="Nusbaum C."/>
            <person name="Birren B."/>
        </authorList>
    </citation>
    <scope>NUCLEOTIDE SEQUENCE</scope>
    <source>
        <strain evidence="7">R3-111a-1</strain>
    </source>
</reference>
<name>J3PL83_GAET3</name>
<evidence type="ECO:0000256" key="2">
    <source>
        <dbReference type="ARBA" id="ARBA00022990"/>
    </source>
</evidence>
<keyword evidence="1" id="KW-0378">Hydrolase</keyword>
<evidence type="ECO:0000256" key="1">
    <source>
        <dbReference type="ARBA" id="ARBA00022801"/>
    </source>
</evidence>
<dbReference type="Proteomes" id="UP000006039">
    <property type="component" value="Unassembled WGS sequence"/>
</dbReference>
<dbReference type="Gene3D" id="3.40.50.1820">
    <property type="entry name" value="alpha/beta hydrolase"/>
    <property type="match status" value="1"/>
</dbReference>
<gene>
    <name evidence="8" type="primary">20354790</name>
    <name evidence="7" type="ORF">GGTG_14332</name>
</gene>
<dbReference type="PROSITE" id="PS00708">
    <property type="entry name" value="PRO_ENDOPEP_SER"/>
    <property type="match status" value="1"/>
</dbReference>
<dbReference type="SUPFAM" id="SSF82171">
    <property type="entry name" value="DPP6 N-terminal domain-like"/>
    <property type="match status" value="1"/>
</dbReference>
<dbReference type="GO" id="GO:0006508">
    <property type="term" value="P:proteolysis"/>
    <property type="evidence" value="ECO:0007669"/>
    <property type="project" value="InterPro"/>
</dbReference>
<sequence>MTAKPKEAPYGRWKSRISVEHATMGNRELKHPRACPRSKRFFCLSAKRNGSNQICELVPQGPFRELKLLAPSHNCDSLIYEYGGLPYALVAADEDGGGHGLRIVFSDTQDQSCKLLDVDSGDVRTLIKSATLRFGDFDPHPTPGSAWVLCQEEDHGGVEAGEEVRNYVSVIDIHSGAVRRLATGADFYSYPRFSPDGAKVCWREWDHPNLPFLNVRLRWADFCEDAEGGGAELRGVETVAGDGGQSVAELRWAPDGTLFYTQELEGMDYRQLCTVRPGQGVSTAQRERHFKLDGLEEAEFGDASWYYGCQTFVFLSETAMIASYTKFGTSHLVHVDIPSRKWTPLDINLHELRFDPLAPVDASTFIVRGSGHTEPSALYRVSLSPTLEPTSSCMYSSVMEHMPREVFSTPRHVQLTTKGAPVRPVHGFFWPPHSDGDHVAPAGTLPPLIVVSHGGPTGHTTPGLDMGGVQYWTSRGFAVFAINYTGSSGGHGRAYRERLFGGGWGVLDRDDVPEAVAYLAEQGLVDGSRVGIQGGSAGGYLVLQSMVWHSAVFAGGVCHCGVSDIKGLVVGTHKLESRYMDLLLLEEGREWTAEDKEARFRDRSPLFRAERITAPLLLVHGDRDTIVPIEQSMEIRDKIRDRGGGGDVRLVVLPGEGHIFKKPQSQMLALEEELAWWEKTLLADE</sequence>
<protein>
    <recommendedName>
        <fullName evidence="4">Acyl-peptide hydrolase</fullName>
    </recommendedName>
    <alternativeName>
        <fullName evidence="3">Acylaminoacyl-peptidase</fullName>
    </alternativeName>
</protein>